<feature type="compositionally biased region" description="Acidic residues" evidence="1">
    <location>
        <begin position="117"/>
        <end position="133"/>
    </location>
</feature>
<accession>A0AAD6ZN06</accession>
<feature type="compositionally biased region" description="Polar residues" evidence="1">
    <location>
        <begin position="156"/>
        <end position="165"/>
    </location>
</feature>
<dbReference type="InterPro" id="IPR032675">
    <property type="entry name" value="LRR_dom_sf"/>
</dbReference>
<proteinExistence type="predicted"/>
<organism evidence="2 3">
    <name type="scientific">Mycena albidolilacea</name>
    <dbReference type="NCBI Taxonomy" id="1033008"/>
    <lineage>
        <taxon>Eukaryota</taxon>
        <taxon>Fungi</taxon>
        <taxon>Dikarya</taxon>
        <taxon>Basidiomycota</taxon>
        <taxon>Agaricomycotina</taxon>
        <taxon>Agaricomycetes</taxon>
        <taxon>Agaricomycetidae</taxon>
        <taxon>Agaricales</taxon>
        <taxon>Marasmiineae</taxon>
        <taxon>Mycenaceae</taxon>
        <taxon>Mycena</taxon>
    </lineage>
</organism>
<protein>
    <submittedName>
        <fullName evidence="2">Uncharacterized protein</fullName>
    </submittedName>
</protein>
<dbReference type="AlphaFoldDB" id="A0AAD6ZN06"/>
<reference evidence="2" key="1">
    <citation type="submission" date="2023-03" db="EMBL/GenBank/DDBJ databases">
        <title>Massive genome expansion in bonnet fungi (Mycena s.s.) driven by repeated elements and novel gene families across ecological guilds.</title>
        <authorList>
            <consortium name="Lawrence Berkeley National Laboratory"/>
            <person name="Harder C.B."/>
            <person name="Miyauchi S."/>
            <person name="Viragh M."/>
            <person name="Kuo A."/>
            <person name="Thoen E."/>
            <person name="Andreopoulos B."/>
            <person name="Lu D."/>
            <person name="Skrede I."/>
            <person name="Drula E."/>
            <person name="Henrissat B."/>
            <person name="Morin E."/>
            <person name="Kohler A."/>
            <person name="Barry K."/>
            <person name="LaButti K."/>
            <person name="Morin E."/>
            <person name="Salamov A."/>
            <person name="Lipzen A."/>
            <person name="Mereny Z."/>
            <person name="Hegedus B."/>
            <person name="Baldrian P."/>
            <person name="Stursova M."/>
            <person name="Weitz H."/>
            <person name="Taylor A."/>
            <person name="Grigoriev I.V."/>
            <person name="Nagy L.G."/>
            <person name="Martin F."/>
            <person name="Kauserud H."/>
        </authorList>
    </citation>
    <scope>NUCLEOTIDE SEQUENCE</scope>
    <source>
        <strain evidence="2">CBHHK002</strain>
    </source>
</reference>
<sequence>MDDVYELRVPRLQIVGGAGTGVRTSLANSISASARNSVASAIGDAASVASMSASGSVKEGKEVPAVDEKRVPRREIKAWWEGVADHLDGLETTIVGSTLVGLRKALPRLPSVDDAYFDLDDSASGDDGDDESDATTPTTPKRHPHLVAGLPPNAPTTPQIQRTTQDFFPSPPPFARASSDPTNTPTVSTVAPTGDSLELLASLRQPFHAAELRAARDDARGRAERRAARKKHLVLPGRSKGKKKQLEMAMAAPEPEWWGKGCHTAPGCNVIVREDDWESIIAFTMSTAGNTYSAMATLDPAIIECILTVLAPKKLAPHKRIHAVARRRLYAAISLKGQWVARPLRKTLDKRPALAALVTELVVDTELSAQDPKETADHMRIVAACPHLQHLIVLSYAPVAVDTYRQAITSRAALLTLNLSEGASMFTFAQLLAMLPGWPKLEKLILKDTLLPSDTPAPESSGAQCWALKMVKIIDTLDPAQQFSFAAFAALAPSVSVVWVQPQREMPADLIDGLRAWAPTLEALCLLSDSEMHLETILPQLTALKHLDTWSQILSPLSVAHAPPSLEALTYRIFPAQLLDLSEALARLTVLPSLKALEVKGAVAPGKLAPMQFTRTATQSIQTGQSSCPS</sequence>
<dbReference type="Proteomes" id="UP001218218">
    <property type="component" value="Unassembled WGS sequence"/>
</dbReference>
<evidence type="ECO:0000313" key="3">
    <source>
        <dbReference type="Proteomes" id="UP001218218"/>
    </source>
</evidence>
<feature type="compositionally biased region" description="Polar residues" evidence="1">
    <location>
        <begin position="182"/>
        <end position="191"/>
    </location>
</feature>
<evidence type="ECO:0000313" key="2">
    <source>
        <dbReference type="EMBL" id="KAJ7330370.1"/>
    </source>
</evidence>
<comment type="caution">
    <text evidence="2">The sequence shown here is derived from an EMBL/GenBank/DDBJ whole genome shotgun (WGS) entry which is preliminary data.</text>
</comment>
<name>A0AAD6ZN06_9AGAR</name>
<evidence type="ECO:0000256" key="1">
    <source>
        <dbReference type="SAM" id="MobiDB-lite"/>
    </source>
</evidence>
<dbReference type="EMBL" id="JARIHO010000037">
    <property type="protein sequence ID" value="KAJ7330370.1"/>
    <property type="molecule type" value="Genomic_DNA"/>
</dbReference>
<feature type="region of interest" description="Disordered" evidence="1">
    <location>
        <begin position="117"/>
        <end position="191"/>
    </location>
</feature>
<gene>
    <name evidence="2" type="ORF">DFH08DRAFT_966922</name>
</gene>
<keyword evidence="3" id="KW-1185">Reference proteome</keyword>
<dbReference type="Gene3D" id="3.80.10.10">
    <property type="entry name" value="Ribonuclease Inhibitor"/>
    <property type="match status" value="1"/>
</dbReference>